<dbReference type="InterPro" id="IPR018247">
    <property type="entry name" value="EF_Hand_1_Ca_BS"/>
</dbReference>
<feature type="region of interest" description="Disordered" evidence="1">
    <location>
        <begin position="219"/>
        <end position="574"/>
    </location>
</feature>
<feature type="compositionally biased region" description="Acidic residues" evidence="1">
    <location>
        <begin position="345"/>
        <end position="357"/>
    </location>
</feature>
<dbReference type="PROSITE" id="PS00018">
    <property type="entry name" value="EF_HAND_1"/>
    <property type="match status" value="2"/>
</dbReference>
<feature type="compositionally biased region" description="Acidic residues" evidence="1">
    <location>
        <begin position="301"/>
        <end position="317"/>
    </location>
</feature>
<evidence type="ECO:0000313" key="2">
    <source>
        <dbReference type="EMBL" id="BCX49025.1"/>
    </source>
</evidence>
<reference evidence="2 3" key="1">
    <citation type="submission" date="2021-06" db="EMBL/GenBank/DDBJ databases">
        <title>Complete genome of Haloferula helveola possessing various polysaccharide degrading enzymes.</title>
        <authorList>
            <person name="Takami H."/>
            <person name="Huang C."/>
            <person name="Hamasaki K."/>
        </authorList>
    </citation>
    <scope>NUCLEOTIDE SEQUENCE [LARGE SCALE GENOMIC DNA]</scope>
    <source>
        <strain evidence="2 3">CN-1</strain>
    </source>
</reference>
<accession>A0ABM7RBN3</accession>
<sequence>MLALLSIAALGLPASGQIVLNSLTDSQMVGQNDSDPLLLPAAPGDGWFTGAYAGTVRQRASGNQEQLRTQWYFRFDIAALSGIQPHLIQSATLDIPQIGRLNTLTTNNVLRIFDPNADWDDDGGNYPTWNLGREAPTGSPGGTLLADFGMNSYQIYGTTADQSDTNVEGVFTVDSAALLDTVKSWAADPGDNEGLFATFVQAALGGLAFGTPTLTLEVLPDGDSDGMPDDYEDATPGLDKTNSADGAQGANDGLFDDDGLTNLEEYLAGTDPNVADSDSDGIDDGPETTGASNPFGSEATDPLDDDSDDDGLLDGEELTGQFNPWSGGVSTTAPGEATDPNSADTDGDNLTDLEELDAGNGSVTDPNSDDSDGDTLFDDEEVLNGLDPLDGSGDNGPTGDPDLDTLSNLDEIVTYGTSPISDDTDADNLKDQDELSGALNPYLVGHIPGDPPAGNPPDGEPTDPLDPDSDDDGLLDGDEVSGSNGSITDPNDPDTDQDTLLDGFEVEGNLDPNDPTGDNGATGDPDSDTLDNAGEQTAGSDPQEVDTDSDTLSDADEVFVHGTDPTRQDTDRDLIRDDEELVAGADGFVTLPTDGDSDDDGHKDYVEIEAGSSPVDGLSTPTFPAIAWTVEEMSSAALLSTEGTLLFAENIDGEDVTVNGIPFVGAVDTLTEKASPNLQTFMSSQSRSLSAGNVNGFYDLEDPALTPLVTSFWFQSVTVADADFVPRLAVTGLTPGKTYLIQFGRVDDRSGGIIDRFMTADGVGGNVATDPIGPTNSIYGGPDRPAVLFTGTFTAASTVQEFFWEQFLANGDLTGTHIPFIQVREIEVAADLRVVATDQNGSSFTATVEGLDPAKQYRMVRSLNLQDGFPDVVDGPRLPAAATDDFTDSSLPVSDRAFYRIEEVP</sequence>
<organism evidence="2 3">
    <name type="scientific">Haloferula helveola</name>
    <dbReference type="NCBI Taxonomy" id="490095"/>
    <lineage>
        <taxon>Bacteria</taxon>
        <taxon>Pseudomonadati</taxon>
        <taxon>Verrucomicrobiota</taxon>
        <taxon>Verrucomicrobiia</taxon>
        <taxon>Verrucomicrobiales</taxon>
        <taxon>Verrucomicrobiaceae</taxon>
        <taxon>Haloferula</taxon>
    </lineage>
</organism>
<evidence type="ECO:0000256" key="1">
    <source>
        <dbReference type="SAM" id="MobiDB-lite"/>
    </source>
</evidence>
<feature type="compositionally biased region" description="Acidic residues" evidence="1">
    <location>
        <begin position="277"/>
        <end position="286"/>
    </location>
</feature>
<dbReference type="PANTHER" id="PTHR37467:SF1">
    <property type="entry name" value="EXPORTED CALCIUM-BINDING GLYCOPROTEIN"/>
    <property type="match status" value="1"/>
</dbReference>
<feature type="compositionally biased region" description="Acidic residues" evidence="1">
    <location>
        <begin position="543"/>
        <end position="557"/>
    </location>
</feature>
<gene>
    <name evidence="2" type="ORF">HAHE_29330</name>
</gene>
<feature type="compositionally biased region" description="Basic and acidic residues" evidence="1">
    <location>
        <begin position="564"/>
        <end position="574"/>
    </location>
</feature>
<proteinExistence type="predicted"/>
<feature type="compositionally biased region" description="Pro residues" evidence="1">
    <location>
        <begin position="449"/>
        <end position="459"/>
    </location>
</feature>
<feature type="compositionally biased region" description="Acidic residues" evidence="1">
    <location>
        <begin position="367"/>
        <end position="382"/>
    </location>
</feature>
<feature type="compositionally biased region" description="Acidic residues" evidence="1">
    <location>
        <begin position="460"/>
        <end position="479"/>
    </location>
</feature>
<dbReference type="EMBL" id="AP024702">
    <property type="protein sequence ID" value="BCX49025.1"/>
    <property type="molecule type" value="Genomic_DNA"/>
</dbReference>
<dbReference type="Proteomes" id="UP001374893">
    <property type="component" value="Chromosome"/>
</dbReference>
<feature type="compositionally biased region" description="Polar residues" evidence="1">
    <location>
        <begin position="320"/>
        <end position="344"/>
    </location>
</feature>
<protein>
    <submittedName>
        <fullName evidence="2">Uncharacterized protein</fullName>
    </submittedName>
</protein>
<feature type="compositionally biased region" description="Acidic residues" evidence="1">
    <location>
        <begin position="220"/>
        <end position="233"/>
    </location>
</feature>
<dbReference type="PANTHER" id="PTHR37467">
    <property type="entry name" value="EXPORTED CALCIUM-BINDING GLYCOPROTEIN-RELATED"/>
    <property type="match status" value="1"/>
</dbReference>
<dbReference type="RefSeq" id="WP_338685458.1">
    <property type="nucleotide sequence ID" value="NZ_AP024702.1"/>
</dbReference>
<evidence type="ECO:0000313" key="3">
    <source>
        <dbReference type="Proteomes" id="UP001374893"/>
    </source>
</evidence>
<name>A0ABM7RBN3_9BACT</name>
<keyword evidence="3" id="KW-1185">Reference proteome</keyword>
<dbReference type="InterPro" id="IPR053180">
    <property type="entry name" value="Ca-binding_acidic-repeat"/>
</dbReference>